<reference evidence="3" key="1">
    <citation type="journal article" date="2010" name="J. Med. Entomol.">
        <title>The salivary gland transcriptome of the eastern tree hole mosquito, Ochlerotatus triseriatus.</title>
        <authorList>
            <person name="Calvo E."/>
            <person name="Sanchez-Vargas I."/>
            <person name="Kotsyfakis M."/>
            <person name="Favreau A.J."/>
            <person name="Barbian K.D."/>
            <person name="Pham V.M."/>
            <person name="Olson K.E."/>
            <person name="Ribeiro J.M."/>
        </authorList>
    </citation>
    <scope>NUCLEOTIDE SEQUENCE</scope>
    <source>
        <tissue evidence="3">Salivary glands</tissue>
    </source>
</reference>
<feature type="coiled-coil region" evidence="1">
    <location>
        <begin position="133"/>
        <end position="160"/>
    </location>
</feature>
<feature type="chain" id="PRO_5002974741" evidence="2">
    <location>
        <begin position="21"/>
        <end position="317"/>
    </location>
</feature>
<proteinExistence type="evidence at transcript level"/>
<keyword evidence="1" id="KW-0175">Coiled coil</keyword>
<evidence type="ECO:0000313" key="3">
    <source>
        <dbReference type="EMBL" id="ACU30855.1"/>
    </source>
</evidence>
<organism evidence="3">
    <name type="scientific">Ochlerotatus triseriatus</name>
    <name type="common">Eastern treehole mosquito</name>
    <name type="synonym">Aedes triseriatus</name>
    <dbReference type="NCBI Taxonomy" id="7162"/>
    <lineage>
        <taxon>Eukaryota</taxon>
        <taxon>Metazoa</taxon>
        <taxon>Ecdysozoa</taxon>
        <taxon>Arthropoda</taxon>
        <taxon>Hexapoda</taxon>
        <taxon>Insecta</taxon>
        <taxon>Pterygota</taxon>
        <taxon>Neoptera</taxon>
        <taxon>Endopterygota</taxon>
        <taxon>Diptera</taxon>
        <taxon>Nematocera</taxon>
        <taxon>Culicoidea</taxon>
        <taxon>Culicidae</taxon>
        <taxon>Culicinae</taxon>
        <taxon>Aedini</taxon>
        <taxon>Ochlerotatus</taxon>
        <taxon>Protomacleaya</taxon>
    </lineage>
</organism>
<protein>
    <submittedName>
        <fullName evidence="3">34 kDa salivary secreted protein</fullName>
    </submittedName>
</protein>
<evidence type="ECO:0000256" key="2">
    <source>
        <dbReference type="SAM" id="SignalP"/>
    </source>
</evidence>
<evidence type="ECO:0000256" key="1">
    <source>
        <dbReference type="SAM" id="Coils"/>
    </source>
</evidence>
<feature type="signal peptide" evidence="2">
    <location>
        <begin position="1"/>
        <end position="20"/>
    </location>
</feature>
<name>C6ZQK1_OCHTR</name>
<sequence>MEPFLTFALIVAILVPAVQPKPLPEGKCTATDEDLSLIKSALQRASSGRALTDDLSPETLEGCPMLKDIASKIKSVADEISELKESSVSREQVDELKEAFDQKVNEIMKSGDIFGKQSNLESTKEHGQMIDRMTALQVKMTELEKEIAEKTQQMYEDMAELIFERLKMNSTDLIRTYTKRMMDEKLDELMRKLETDYKIFLGALRFLNHLDDQNLIDKVFDGILKRLDGMNLDIDKERENGKYVLVNLLCWTVNNDFLTKKYRDKRTELFRIALKFYPNTGNKEANEADVRSRQYCDARFPANVITWFAVSAQRSGK</sequence>
<dbReference type="EMBL" id="EZ114802">
    <property type="protein sequence ID" value="ACU30855.1"/>
    <property type="molecule type" value="mRNA"/>
</dbReference>
<accession>C6ZQK1</accession>
<keyword evidence="2" id="KW-0732">Signal</keyword>
<dbReference type="AlphaFoldDB" id="C6ZQK1"/>